<reference evidence="1 2" key="1">
    <citation type="submission" date="2019-05" db="EMBL/GenBank/DDBJ databases">
        <title>Ruegeria sp. nov., isolated from tidal flat.</title>
        <authorList>
            <person name="Kim W."/>
        </authorList>
    </citation>
    <scope>NUCLEOTIDE SEQUENCE [LARGE SCALE GENOMIC DNA]</scope>
    <source>
        <strain evidence="1 2">CAU 1488</strain>
    </source>
</reference>
<evidence type="ECO:0000313" key="1">
    <source>
        <dbReference type="EMBL" id="TMV09139.1"/>
    </source>
</evidence>
<keyword evidence="2" id="KW-1185">Reference proteome</keyword>
<accession>A0ABY2X2I3</accession>
<dbReference type="Proteomes" id="UP001193035">
    <property type="component" value="Unassembled WGS sequence"/>
</dbReference>
<dbReference type="EMBL" id="VCPD01000002">
    <property type="protein sequence ID" value="TMV09139.1"/>
    <property type="molecule type" value="Genomic_DNA"/>
</dbReference>
<comment type="caution">
    <text evidence="1">The sequence shown here is derived from an EMBL/GenBank/DDBJ whole genome shotgun (WGS) entry which is preliminary data.</text>
</comment>
<protein>
    <submittedName>
        <fullName evidence="1">Uncharacterized protein</fullName>
    </submittedName>
</protein>
<sequence>MLFGTDTPLLRHDQLIFGHPVCTKLEVVGGRRHPVTPIGAGEHGRADERICSSIRVALDGDVDEVVSEGI</sequence>
<evidence type="ECO:0000313" key="2">
    <source>
        <dbReference type="Proteomes" id="UP001193035"/>
    </source>
</evidence>
<name>A0ABY2X2I3_9RHOB</name>
<dbReference type="RefSeq" id="WP_138841169.1">
    <property type="nucleotide sequence ID" value="NZ_VCPD01000002.1"/>
</dbReference>
<organism evidence="1 2">
    <name type="scientific">Ruegeria sediminis</name>
    <dbReference type="NCBI Taxonomy" id="2583820"/>
    <lineage>
        <taxon>Bacteria</taxon>
        <taxon>Pseudomonadati</taxon>
        <taxon>Pseudomonadota</taxon>
        <taxon>Alphaproteobacteria</taxon>
        <taxon>Rhodobacterales</taxon>
        <taxon>Roseobacteraceae</taxon>
        <taxon>Ruegeria</taxon>
    </lineage>
</organism>
<gene>
    <name evidence="1" type="ORF">FGK63_08505</name>
</gene>
<proteinExistence type="predicted"/>